<keyword evidence="4 12" id="KW-0808">Transferase</keyword>
<dbReference type="PANTHER" id="PTHR10196:SF69">
    <property type="entry name" value="GLYCEROL KINASE"/>
    <property type="match status" value="1"/>
</dbReference>
<evidence type="ECO:0000256" key="6">
    <source>
        <dbReference type="ARBA" id="ARBA00022777"/>
    </source>
</evidence>
<evidence type="ECO:0000259" key="13">
    <source>
        <dbReference type="Pfam" id="PF00370"/>
    </source>
</evidence>
<dbReference type="FunFam" id="3.30.420.40:FF:000108">
    <property type="entry name" value="Glycerol kinase, glycosomal"/>
    <property type="match status" value="1"/>
</dbReference>
<dbReference type="EMBL" id="JAZDUA010000164">
    <property type="protein sequence ID" value="KAK7865857.1"/>
    <property type="molecule type" value="Genomic_DNA"/>
</dbReference>
<name>A0AAN9Z7N5_9ORTH</name>
<dbReference type="EC" id="2.7.1.30" evidence="3"/>
<dbReference type="GO" id="GO:0006641">
    <property type="term" value="P:triglyceride metabolic process"/>
    <property type="evidence" value="ECO:0007669"/>
    <property type="project" value="TreeGrafter"/>
</dbReference>
<dbReference type="Gene3D" id="3.30.420.40">
    <property type="match status" value="2"/>
</dbReference>
<feature type="domain" description="Carbohydrate kinase FGGY C-terminal" evidence="14">
    <location>
        <begin position="276"/>
        <end position="466"/>
    </location>
</feature>
<dbReference type="GO" id="GO:0006071">
    <property type="term" value="P:glycerol metabolic process"/>
    <property type="evidence" value="ECO:0007669"/>
    <property type="project" value="UniProtKB-KW"/>
</dbReference>
<evidence type="ECO:0000256" key="9">
    <source>
        <dbReference type="ARBA" id="ARBA00043149"/>
    </source>
</evidence>
<dbReference type="GO" id="GO:0004370">
    <property type="term" value="F:glycerol kinase activity"/>
    <property type="evidence" value="ECO:0007669"/>
    <property type="project" value="UniProtKB-EC"/>
</dbReference>
<evidence type="ECO:0000256" key="11">
    <source>
        <dbReference type="ARBA" id="ARBA00071571"/>
    </source>
</evidence>
<dbReference type="Pfam" id="PF00370">
    <property type="entry name" value="FGGY_N"/>
    <property type="match status" value="1"/>
</dbReference>
<dbReference type="NCBIfam" id="NF000756">
    <property type="entry name" value="PRK00047.1"/>
    <property type="match status" value="1"/>
</dbReference>
<dbReference type="Proteomes" id="UP001378592">
    <property type="component" value="Unassembled WGS sequence"/>
</dbReference>
<keyword evidence="7" id="KW-0319">Glycerol metabolism</keyword>
<comment type="catalytic activity">
    <reaction evidence="10">
        <text>glycerol + ATP = sn-glycerol 3-phosphate + ADP + H(+)</text>
        <dbReference type="Rhea" id="RHEA:21644"/>
        <dbReference type="ChEBI" id="CHEBI:15378"/>
        <dbReference type="ChEBI" id="CHEBI:17754"/>
        <dbReference type="ChEBI" id="CHEBI:30616"/>
        <dbReference type="ChEBI" id="CHEBI:57597"/>
        <dbReference type="ChEBI" id="CHEBI:456216"/>
        <dbReference type="EC" id="2.7.1.30"/>
    </reaction>
</comment>
<dbReference type="CDD" id="cd07792">
    <property type="entry name" value="ASKHA_NBD_FGGY_GK1-3-like"/>
    <property type="match status" value="1"/>
</dbReference>
<reference evidence="15 16" key="1">
    <citation type="submission" date="2024-03" db="EMBL/GenBank/DDBJ databases">
        <title>The genome assembly and annotation of the cricket Gryllus longicercus Weissman &amp; Gray.</title>
        <authorList>
            <person name="Szrajer S."/>
            <person name="Gray D."/>
            <person name="Ylla G."/>
        </authorList>
    </citation>
    <scope>NUCLEOTIDE SEQUENCE [LARGE SCALE GENOMIC DNA]</scope>
    <source>
        <strain evidence="15">DAG 2021-001</strain>
        <tissue evidence="15">Whole body minus gut</tissue>
    </source>
</reference>
<evidence type="ECO:0000256" key="2">
    <source>
        <dbReference type="ARBA" id="ARBA00009156"/>
    </source>
</evidence>
<evidence type="ECO:0000259" key="14">
    <source>
        <dbReference type="Pfam" id="PF02782"/>
    </source>
</evidence>
<evidence type="ECO:0000256" key="5">
    <source>
        <dbReference type="ARBA" id="ARBA00022741"/>
    </source>
</evidence>
<keyword evidence="8" id="KW-0067">ATP-binding</keyword>
<evidence type="ECO:0000256" key="4">
    <source>
        <dbReference type="ARBA" id="ARBA00022679"/>
    </source>
</evidence>
<dbReference type="Pfam" id="PF02782">
    <property type="entry name" value="FGGY_C"/>
    <property type="match status" value="1"/>
</dbReference>
<protein>
    <recommendedName>
        <fullName evidence="11">Probable glycerol kinase</fullName>
        <ecNumber evidence="3">2.7.1.30</ecNumber>
    </recommendedName>
    <alternativeName>
        <fullName evidence="9">ATP:glycerol 3-phosphotransferase</fullName>
    </alternativeName>
</protein>
<gene>
    <name evidence="15" type="ORF">R5R35_003974</name>
</gene>
<dbReference type="PIRSF" id="PIRSF000538">
    <property type="entry name" value="GlpK"/>
    <property type="match status" value="1"/>
</dbReference>
<keyword evidence="5" id="KW-0547">Nucleotide-binding</keyword>
<feature type="domain" description="Carbohydrate kinase FGGY N-terminal" evidence="13">
    <location>
        <begin position="12"/>
        <end position="266"/>
    </location>
</feature>
<comment type="pathway">
    <text evidence="1">Polyol metabolism; glycerol degradation via glycerol kinase pathway; sn-glycerol 3-phosphate from glycerol: step 1/1.</text>
</comment>
<evidence type="ECO:0000256" key="12">
    <source>
        <dbReference type="RuleBase" id="RU003733"/>
    </source>
</evidence>
<evidence type="ECO:0000313" key="16">
    <source>
        <dbReference type="Proteomes" id="UP001378592"/>
    </source>
</evidence>
<dbReference type="GO" id="GO:0046167">
    <property type="term" value="P:glycerol-3-phosphate biosynthetic process"/>
    <property type="evidence" value="ECO:0007669"/>
    <property type="project" value="TreeGrafter"/>
</dbReference>
<keyword evidence="16" id="KW-1185">Reference proteome</keyword>
<dbReference type="SUPFAM" id="SSF53067">
    <property type="entry name" value="Actin-like ATPase domain"/>
    <property type="match status" value="2"/>
</dbReference>
<dbReference type="FunFam" id="3.30.420.40:FF:000177">
    <property type="entry name" value="Glycerol kinase"/>
    <property type="match status" value="1"/>
</dbReference>
<evidence type="ECO:0000256" key="8">
    <source>
        <dbReference type="ARBA" id="ARBA00022840"/>
    </source>
</evidence>
<evidence type="ECO:0000256" key="10">
    <source>
        <dbReference type="ARBA" id="ARBA00052101"/>
    </source>
</evidence>
<comment type="caution">
    <text evidence="15">The sequence shown here is derived from an EMBL/GenBank/DDBJ whole genome shotgun (WGS) entry which is preliminary data.</text>
</comment>
<accession>A0AAN9Z7N5</accession>
<keyword evidence="6 12" id="KW-0418">Kinase</keyword>
<dbReference type="InterPro" id="IPR043129">
    <property type="entry name" value="ATPase_NBD"/>
</dbReference>
<dbReference type="InterPro" id="IPR005999">
    <property type="entry name" value="Glycerol_kin"/>
</dbReference>
<sequence>MSESSQKYGPLVGALDEGTSSARFLVFSSKTSEIVASHQIETHSIYPQEGWVEQDPKFILKVVTECINCAVESLKEKDLSVSDIVAIGITNQRETTVAWDLITGEPLHNAIIWLDVRTAETVERLLDQVPGKDKNHWKKLCGLPMSPYFSAVKIRWLIDNVKSVQQAVREKRCCFGTIDSWLIWNLTGGKNGGLHMTDVSNASRTMLMNLDSLQWDPQLCRFFNIPMEVLPKIFSSSEIYAPVSDGPLQGIPISGCLGDQHAALVGQMCFKRGQAKSTYGTGCFLLYNTESAKIESSHGLITTVAYQLGKNTPAVYALEGSAAVAGAALRWLRDNIQLLGDISETETIADSVVSTDDLYFVPAFSGLYAPYWQPDARGVICGITEDTTQNHIVRAALEAICFQTRDILEAMSKDCKTPLMKLQVDGGMTVNNLLMQLQADLLGITVMRPQMAETTSLGAAIAAGCAKGIDVWNVSDIPQVPCDEFKPRTTQEERDARYSRWKMAVDRCMGWNVS</sequence>
<dbReference type="InterPro" id="IPR018483">
    <property type="entry name" value="Carb_kinase_FGGY_CS"/>
</dbReference>
<dbReference type="GO" id="GO:0005524">
    <property type="term" value="F:ATP binding"/>
    <property type="evidence" value="ECO:0007669"/>
    <property type="project" value="UniProtKB-KW"/>
</dbReference>
<comment type="similarity">
    <text evidence="2 12">Belongs to the FGGY kinase family.</text>
</comment>
<evidence type="ECO:0000256" key="7">
    <source>
        <dbReference type="ARBA" id="ARBA00022798"/>
    </source>
</evidence>
<evidence type="ECO:0000256" key="3">
    <source>
        <dbReference type="ARBA" id="ARBA00012099"/>
    </source>
</evidence>
<dbReference type="AlphaFoldDB" id="A0AAN9Z7N5"/>
<dbReference type="InterPro" id="IPR018485">
    <property type="entry name" value="FGGY_C"/>
</dbReference>
<dbReference type="InterPro" id="IPR000577">
    <property type="entry name" value="Carb_kinase_FGGY"/>
</dbReference>
<dbReference type="InterPro" id="IPR018484">
    <property type="entry name" value="FGGY_N"/>
</dbReference>
<dbReference type="NCBIfam" id="TIGR01311">
    <property type="entry name" value="glycerol_kin"/>
    <property type="match status" value="1"/>
</dbReference>
<organism evidence="15 16">
    <name type="scientific">Gryllus longicercus</name>
    <dbReference type="NCBI Taxonomy" id="2509291"/>
    <lineage>
        <taxon>Eukaryota</taxon>
        <taxon>Metazoa</taxon>
        <taxon>Ecdysozoa</taxon>
        <taxon>Arthropoda</taxon>
        <taxon>Hexapoda</taxon>
        <taxon>Insecta</taxon>
        <taxon>Pterygota</taxon>
        <taxon>Neoptera</taxon>
        <taxon>Polyneoptera</taxon>
        <taxon>Orthoptera</taxon>
        <taxon>Ensifera</taxon>
        <taxon>Gryllidea</taxon>
        <taxon>Grylloidea</taxon>
        <taxon>Gryllidae</taxon>
        <taxon>Gryllinae</taxon>
        <taxon>Gryllus</taxon>
    </lineage>
</organism>
<dbReference type="PROSITE" id="PS00933">
    <property type="entry name" value="FGGY_KINASES_1"/>
    <property type="match status" value="1"/>
</dbReference>
<proteinExistence type="inferred from homology"/>
<dbReference type="GO" id="GO:0005739">
    <property type="term" value="C:mitochondrion"/>
    <property type="evidence" value="ECO:0007669"/>
    <property type="project" value="TreeGrafter"/>
</dbReference>
<dbReference type="InterPro" id="IPR042018">
    <property type="entry name" value="GK1-3_metazoan-type"/>
</dbReference>
<evidence type="ECO:0000313" key="15">
    <source>
        <dbReference type="EMBL" id="KAK7865857.1"/>
    </source>
</evidence>
<evidence type="ECO:0000256" key="1">
    <source>
        <dbReference type="ARBA" id="ARBA00005190"/>
    </source>
</evidence>
<dbReference type="PANTHER" id="PTHR10196">
    <property type="entry name" value="SUGAR KINASE"/>
    <property type="match status" value="1"/>
</dbReference>
<dbReference type="PROSITE" id="PS00445">
    <property type="entry name" value="FGGY_KINASES_2"/>
    <property type="match status" value="1"/>
</dbReference>